<proteinExistence type="predicted"/>
<accession>A0A5C1AEU1</accession>
<dbReference type="PANTHER" id="PTHR45588">
    <property type="entry name" value="TPR DOMAIN-CONTAINING PROTEIN"/>
    <property type="match status" value="1"/>
</dbReference>
<organism evidence="1 2">
    <name type="scientific">Limnoglobus roseus</name>
    <dbReference type="NCBI Taxonomy" id="2598579"/>
    <lineage>
        <taxon>Bacteria</taxon>
        <taxon>Pseudomonadati</taxon>
        <taxon>Planctomycetota</taxon>
        <taxon>Planctomycetia</taxon>
        <taxon>Gemmatales</taxon>
        <taxon>Gemmataceae</taxon>
        <taxon>Limnoglobus</taxon>
    </lineage>
</organism>
<protein>
    <submittedName>
        <fullName evidence="1">Tetratricopeptide repeat protein</fullName>
    </submittedName>
</protein>
<dbReference type="SUPFAM" id="SSF48452">
    <property type="entry name" value="TPR-like"/>
    <property type="match status" value="2"/>
</dbReference>
<dbReference type="Gene3D" id="1.25.40.10">
    <property type="entry name" value="Tetratricopeptide repeat domain"/>
    <property type="match status" value="2"/>
</dbReference>
<keyword evidence="2" id="KW-1185">Reference proteome</keyword>
<dbReference type="EMBL" id="CP042425">
    <property type="protein sequence ID" value="QEL16222.1"/>
    <property type="molecule type" value="Genomic_DNA"/>
</dbReference>
<dbReference type="PANTHER" id="PTHR45588:SF1">
    <property type="entry name" value="WW DOMAIN-CONTAINING PROTEIN"/>
    <property type="match status" value="1"/>
</dbReference>
<dbReference type="KEGG" id="lrs:PX52LOC_03162"/>
<dbReference type="AlphaFoldDB" id="A0A5C1AEU1"/>
<evidence type="ECO:0000313" key="2">
    <source>
        <dbReference type="Proteomes" id="UP000324974"/>
    </source>
</evidence>
<reference evidence="2" key="1">
    <citation type="submission" date="2019-08" db="EMBL/GenBank/DDBJ databases">
        <title>Limnoglobus roseus gen. nov., sp. nov., a novel freshwater planctomycete with a giant genome from the family Gemmataceae.</title>
        <authorList>
            <person name="Kulichevskaya I.S."/>
            <person name="Naumoff D.G."/>
            <person name="Miroshnikov K."/>
            <person name="Ivanova A."/>
            <person name="Philippov D.A."/>
            <person name="Hakobyan A."/>
            <person name="Rijpstra I.C."/>
            <person name="Sinninghe Damste J.S."/>
            <person name="Liesack W."/>
            <person name="Dedysh S.N."/>
        </authorList>
    </citation>
    <scope>NUCLEOTIDE SEQUENCE [LARGE SCALE GENOMIC DNA]</scope>
    <source>
        <strain evidence="2">PX52</strain>
    </source>
</reference>
<evidence type="ECO:0000313" key="1">
    <source>
        <dbReference type="EMBL" id="QEL16222.1"/>
    </source>
</evidence>
<dbReference type="InterPro" id="IPR011990">
    <property type="entry name" value="TPR-like_helical_dom_sf"/>
</dbReference>
<name>A0A5C1AEU1_9BACT</name>
<sequence>MLTTWTVLAVAFASAAPVKPSPRPLPLSGLTPSVHAPDLCKYHYRVSTPSAECQKFCDEGFGYYYSYVWMEAARSFETALSHDPDCAMAWLGLHRALEKWGKTSTPKPDRLLAVLGGGLQPRLPDQYKKAPHDYALDQAKNLMPKASHRETLLITARLQERGNWPDVKPEDRKKKATQTLDELLSIYEDDEEGWYARAQIAEGQYGPIPIYKALLRLNPLHPGANHELVHTFENIRRPALGWPYAEAYIESSPGLPHAFHMQAHLGMRVGKWQKTTDWSWHAVELEKAYHKLLNVKPDDDHQFRHHMEILTRALVHDGRLAEAAQIRKEAEGYKYQLRPEWFRLAVTEKNWSDAEKLISDMRKGDKATAAYFSAVMFLERGMAERAKAELDVMRQAAPARGGRTDRQKELRLWEVQGRYECQTGNGEAGVKLLRRTLDKTKDDYAHHAWGGGAYFMEVWGTAALEAGIVSEAEEAFQEALAHDSGSVRGALGLWALCDRLGRTDEADRYLKVAQRVWAKAESRVFAEMKDDFAKRAEKLSPGKVATKE</sequence>
<dbReference type="Proteomes" id="UP000324974">
    <property type="component" value="Chromosome"/>
</dbReference>
<dbReference type="RefSeq" id="WP_149110979.1">
    <property type="nucleotide sequence ID" value="NZ_CP042425.1"/>
</dbReference>
<dbReference type="OrthoDB" id="9778494at2"/>
<gene>
    <name evidence="1" type="ORF">PX52LOC_03162</name>
</gene>